<comment type="caution">
    <text evidence="1">The sequence shown here is derived from an EMBL/GenBank/DDBJ whole genome shotgun (WGS) entry which is preliminary data.</text>
</comment>
<proteinExistence type="predicted"/>
<name>A0ABN8LNM8_9CNID</name>
<gene>
    <name evidence="1" type="ORF">PEVE_00036700</name>
</gene>
<evidence type="ECO:0000313" key="2">
    <source>
        <dbReference type="Proteomes" id="UP001159427"/>
    </source>
</evidence>
<reference evidence="1 2" key="1">
    <citation type="submission" date="2022-05" db="EMBL/GenBank/DDBJ databases">
        <authorList>
            <consortium name="Genoscope - CEA"/>
            <person name="William W."/>
        </authorList>
    </citation>
    <scope>NUCLEOTIDE SEQUENCE [LARGE SCALE GENOMIC DNA]</scope>
</reference>
<protein>
    <submittedName>
        <fullName evidence="1">Uncharacterized protein</fullName>
    </submittedName>
</protein>
<sequence length="207" mass="23130">MWSTLSCFEELGNPFTEESENLMAIHTKDIMDDSVVATAKNAHKIGEEQFCLFVKERFLDRSKPVTDPLKKNNLPTFSTPTKNAVSKDQAKVKLLKEDCSLFGRLYIACQTFDGNLDEFFSHENQPWPPSLSDQGHLRGGQKANLLKCLPQATSPVLTPLVDAVILDGAVIVQMLELKTSHTFGQYFSIVFAPYVLKQLENANGVIH</sequence>
<dbReference type="EMBL" id="CALNXI010000059">
    <property type="protein sequence ID" value="CAH3017275.1"/>
    <property type="molecule type" value="Genomic_DNA"/>
</dbReference>
<accession>A0ABN8LNM8</accession>
<keyword evidence="2" id="KW-1185">Reference proteome</keyword>
<dbReference type="Proteomes" id="UP001159427">
    <property type="component" value="Unassembled WGS sequence"/>
</dbReference>
<evidence type="ECO:0000313" key="1">
    <source>
        <dbReference type="EMBL" id="CAH3017275.1"/>
    </source>
</evidence>
<organism evidence="1 2">
    <name type="scientific">Porites evermanni</name>
    <dbReference type="NCBI Taxonomy" id="104178"/>
    <lineage>
        <taxon>Eukaryota</taxon>
        <taxon>Metazoa</taxon>
        <taxon>Cnidaria</taxon>
        <taxon>Anthozoa</taxon>
        <taxon>Hexacorallia</taxon>
        <taxon>Scleractinia</taxon>
        <taxon>Fungiina</taxon>
        <taxon>Poritidae</taxon>
        <taxon>Porites</taxon>
    </lineage>
</organism>
<dbReference type="PANTHER" id="PTHR47018">
    <property type="entry name" value="CXC DOMAIN-CONTAINING PROTEIN-RELATED"/>
    <property type="match status" value="1"/>
</dbReference>